<accession>A0A183E7X2</accession>
<proteinExistence type="predicted"/>
<protein>
    <submittedName>
        <fullName evidence="1">Oxidoreductase</fullName>
    </submittedName>
</protein>
<organism evidence="1">
    <name type="scientific">Gongylonema pulchrum</name>
    <dbReference type="NCBI Taxonomy" id="637853"/>
    <lineage>
        <taxon>Eukaryota</taxon>
        <taxon>Metazoa</taxon>
        <taxon>Ecdysozoa</taxon>
        <taxon>Nematoda</taxon>
        <taxon>Chromadorea</taxon>
        <taxon>Rhabditida</taxon>
        <taxon>Spirurina</taxon>
        <taxon>Spiruromorpha</taxon>
        <taxon>Spiruroidea</taxon>
        <taxon>Gongylonematidae</taxon>
        <taxon>Gongylonema</taxon>
    </lineage>
</organism>
<dbReference type="WBParaSite" id="GPUH_0001708501-mRNA-1">
    <property type="protein sequence ID" value="GPUH_0001708501-mRNA-1"/>
    <property type="gene ID" value="GPUH_0001708501"/>
</dbReference>
<name>A0A183E7X2_9BILA</name>
<sequence length="63" mass="7714">LWKEEDKKYAYVFMKKGFEFEFPNLFEKCEETEMWQRAKEKLPDANNEEYINRGRDGIGEFLP</sequence>
<dbReference type="AlphaFoldDB" id="A0A183E7X2"/>
<dbReference type="InterPro" id="IPR012677">
    <property type="entry name" value="Nucleotide-bd_a/b_plait_sf"/>
</dbReference>
<evidence type="ECO:0000313" key="1">
    <source>
        <dbReference type="WBParaSite" id="GPUH_0001708501-mRNA-1"/>
    </source>
</evidence>
<dbReference type="Gene3D" id="3.30.70.330">
    <property type="match status" value="1"/>
</dbReference>
<reference evidence="1" key="1">
    <citation type="submission" date="2016-06" db="UniProtKB">
        <authorList>
            <consortium name="WormBaseParasite"/>
        </authorList>
    </citation>
    <scope>IDENTIFICATION</scope>
</reference>